<dbReference type="PANTHER" id="PTHR31566:SF0">
    <property type="entry name" value="CYTOCHROME C BIOGENESIS PROTEIN CCS1, CHLOROPLASTIC"/>
    <property type="match status" value="1"/>
</dbReference>
<evidence type="ECO:0000256" key="1">
    <source>
        <dbReference type="ARBA" id="ARBA00004141"/>
    </source>
</evidence>
<comment type="subcellular location">
    <subcellularLocation>
        <location evidence="1">Membrane</location>
        <topology evidence="1">Multi-pass membrane protein</topology>
    </subcellularLocation>
</comment>
<feature type="transmembrane region" description="Helical" evidence="7">
    <location>
        <begin position="232"/>
        <end position="253"/>
    </location>
</feature>
<dbReference type="PANTHER" id="PTHR31566">
    <property type="entry name" value="CYTOCHROME C BIOGENESIS PROTEIN CCS1, CHLOROPLASTIC"/>
    <property type="match status" value="1"/>
</dbReference>
<proteinExistence type="predicted"/>
<feature type="compositionally biased region" description="Polar residues" evidence="6">
    <location>
        <begin position="1"/>
        <end position="11"/>
    </location>
</feature>
<dbReference type="EMBL" id="JADNYM010000002">
    <property type="protein sequence ID" value="MBG0738130.1"/>
    <property type="molecule type" value="Genomic_DNA"/>
</dbReference>
<keyword evidence="10" id="KW-1185">Reference proteome</keyword>
<reference evidence="9 10" key="1">
    <citation type="submission" date="2020-11" db="EMBL/GenBank/DDBJ databases">
        <title>Arthrobacter antarcticus sp. nov., isolated from Antarctic Soil.</title>
        <authorList>
            <person name="Li J."/>
        </authorList>
    </citation>
    <scope>NUCLEOTIDE SEQUENCE [LARGE SCALE GENOMIC DNA]</scope>
    <source>
        <strain evidence="9 10">Z1-20</strain>
    </source>
</reference>
<evidence type="ECO:0000313" key="10">
    <source>
        <dbReference type="Proteomes" id="UP000655366"/>
    </source>
</evidence>
<evidence type="ECO:0000313" key="9">
    <source>
        <dbReference type="EMBL" id="MBG0738130.1"/>
    </source>
</evidence>
<dbReference type="InterPro" id="IPR023494">
    <property type="entry name" value="Cyt_c_bgen_Ccs1/CcsB/ResB"/>
</dbReference>
<comment type="caution">
    <text evidence="9">The sequence shown here is derived from an EMBL/GenBank/DDBJ whole genome shotgun (WGS) entry which is preliminary data.</text>
</comment>
<feature type="transmembrane region" description="Helical" evidence="7">
    <location>
        <begin position="132"/>
        <end position="153"/>
    </location>
</feature>
<evidence type="ECO:0000259" key="8">
    <source>
        <dbReference type="Pfam" id="PF05140"/>
    </source>
</evidence>
<dbReference type="Proteomes" id="UP000655366">
    <property type="component" value="Unassembled WGS sequence"/>
</dbReference>
<dbReference type="RefSeq" id="WP_196395080.1">
    <property type="nucleotide sequence ID" value="NZ_JADNYM010000002.1"/>
</dbReference>
<dbReference type="AlphaFoldDB" id="A0A931G489"/>
<evidence type="ECO:0000256" key="3">
    <source>
        <dbReference type="ARBA" id="ARBA00022748"/>
    </source>
</evidence>
<dbReference type="InterPro" id="IPR007816">
    <property type="entry name" value="ResB-like_domain"/>
</dbReference>
<evidence type="ECO:0000256" key="5">
    <source>
        <dbReference type="ARBA" id="ARBA00023136"/>
    </source>
</evidence>
<accession>A0A931G489</accession>
<protein>
    <submittedName>
        <fullName evidence="9">Cytochrome c biogenesis protein ResB</fullName>
    </submittedName>
</protein>
<feature type="transmembrane region" description="Helical" evidence="7">
    <location>
        <begin position="78"/>
        <end position="95"/>
    </location>
</feature>
<gene>
    <name evidence="9" type="ORF">IV500_01600</name>
</gene>
<keyword evidence="5 7" id="KW-0472">Membrane</keyword>
<dbReference type="Pfam" id="PF05140">
    <property type="entry name" value="ResB"/>
    <property type="match status" value="1"/>
</dbReference>
<keyword evidence="3" id="KW-0201">Cytochrome c-type biogenesis</keyword>
<dbReference type="GO" id="GO:0017004">
    <property type="term" value="P:cytochrome complex assembly"/>
    <property type="evidence" value="ECO:0007669"/>
    <property type="project" value="UniProtKB-KW"/>
</dbReference>
<feature type="region of interest" description="Disordered" evidence="6">
    <location>
        <begin position="1"/>
        <end position="49"/>
    </location>
</feature>
<keyword evidence="4 7" id="KW-1133">Transmembrane helix</keyword>
<feature type="compositionally biased region" description="Low complexity" evidence="6">
    <location>
        <begin position="585"/>
        <end position="605"/>
    </location>
</feature>
<organism evidence="9 10">
    <name type="scientific">Arthrobacter terrae</name>
    <dbReference type="NCBI Taxonomy" id="2935737"/>
    <lineage>
        <taxon>Bacteria</taxon>
        <taxon>Bacillati</taxon>
        <taxon>Actinomycetota</taxon>
        <taxon>Actinomycetes</taxon>
        <taxon>Micrococcales</taxon>
        <taxon>Micrococcaceae</taxon>
        <taxon>Arthrobacter</taxon>
    </lineage>
</organism>
<feature type="region of interest" description="Disordered" evidence="6">
    <location>
        <begin position="576"/>
        <end position="612"/>
    </location>
</feature>
<sequence length="612" mass="65245">MSETDPYNNTDSLKDAVTKRQNSTAGDALDNARPGSPGPETSGSATPGPETAAVVLPRLGFIGSLRWGWRQLTSMRTALFLLLLLAVGAVPGSLFPQRPASPEVVTKYLQDHPDTGPVLDWFKLFDVYSSPWFSAIYLLLFVSLIGCVIPRAIAHYKAMRSQPPRTPRRLSRLPEYGTLEIPPDRGISAGRAIQDAAATLKSRGYRVEVRDAQSVRPSVGAERGFSKEVGNLLFHTALIGVLVSVALGGLFGYSGQRVLVEGETFVNTLVGYDTFTPGSNFSASQLEPYSVQLDKFSVTFDRESKAHYGQPLDFKASLTTKSSPSSPAQQQDLKVNAPVSLGGTSIYLVGNGYAPVVTVKDGNGKVAFQGPVVSVPSDGAYTSLLVIKAPDAKPSQLGFVGFFLPTALINDKGVAVASDPDPFNPQLNLNAYYGNLGLDGGQPKNVFTLDTSKLTQLNGRDLAAGGIVLSPGASYTLPEGKGSISFDGLKRYVALDIHHNPAQLWTLIFGVTGLLGLVGSLFLNRRRVWIRTGNHPDGRTMVEYGLLARGEDHRLAPEAATIRGLLEKRWLAPAADRAEDSNGVQTLTASSASTQSSTQPAGTGSATVGKDQ</sequence>
<feature type="transmembrane region" description="Helical" evidence="7">
    <location>
        <begin position="504"/>
        <end position="523"/>
    </location>
</feature>
<evidence type="ECO:0000256" key="2">
    <source>
        <dbReference type="ARBA" id="ARBA00022692"/>
    </source>
</evidence>
<name>A0A931G489_9MICC</name>
<dbReference type="GO" id="GO:0016020">
    <property type="term" value="C:membrane"/>
    <property type="evidence" value="ECO:0007669"/>
    <property type="project" value="UniProtKB-SubCell"/>
</dbReference>
<keyword evidence="2 7" id="KW-0812">Transmembrane</keyword>
<evidence type="ECO:0000256" key="4">
    <source>
        <dbReference type="ARBA" id="ARBA00022989"/>
    </source>
</evidence>
<evidence type="ECO:0000256" key="6">
    <source>
        <dbReference type="SAM" id="MobiDB-lite"/>
    </source>
</evidence>
<evidence type="ECO:0000256" key="7">
    <source>
        <dbReference type="SAM" id="Phobius"/>
    </source>
</evidence>
<feature type="domain" description="ResB-like" evidence="8">
    <location>
        <begin position="75"/>
        <end position="558"/>
    </location>
</feature>